<name>A0A4P8C0W1_ECOLX</name>
<dbReference type="AlphaFoldDB" id="A0A4P8C0W1"/>
<protein>
    <submittedName>
        <fullName evidence="2">Uncharacterized protein</fullName>
    </submittedName>
</protein>
<evidence type="ECO:0000313" key="3">
    <source>
        <dbReference type="Proteomes" id="UP000310529"/>
    </source>
</evidence>
<proteinExistence type="predicted"/>
<dbReference type="Proteomes" id="UP000310529">
    <property type="component" value="Chromosome"/>
</dbReference>
<dbReference type="EMBL" id="CP031919">
    <property type="protein sequence ID" value="QCH93231.1"/>
    <property type="molecule type" value="Genomic_DNA"/>
</dbReference>
<evidence type="ECO:0000256" key="1">
    <source>
        <dbReference type="SAM" id="Phobius"/>
    </source>
</evidence>
<accession>A0A4P8C0W1</accession>
<gene>
    <name evidence="2" type="ORF">CCU01_010355</name>
</gene>
<keyword evidence="1" id="KW-0812">Transmembrane</keyword>
<evidence type="ECO:0000313" key="2">
    <source>
        <dbReference type="EMBL" id="QCH93231.1"/>
    </source>
</evidence>
<keyword evidence="1" id="KW-0472">Membrane</keyword>
<sequence length="418" mass="48821">MQLSMSQIIECYLHATQNEIDIDKSLSKSITKKMPPLPRTSKWAGERWSSSSLQIIYAVIMFAFIFGGFLLYVILFFAKYILAKFKNSISEIKVANNKEGKFYYFSFSDLEMRQTCYFFKDNDSYKLSRDELIIIKLPWVNYTPTSCDFNAINLYELTSFLDVARAFLLSIFSYIYYLKPSRIKWLLHIYTAPSWFLVAMGMNNIKGNLASSEHYDRWAVLTDFICRIKRKRYILIQHGSLLALKTKGYEFFSLSYKLKAVSELAIFNEIELELFLEHIISQANDYNIKIHFYQQPFYVSSINNKGLSILIIGHSLCERGQLSLGSQLSTLSDNIVLYYKEHPKARASEKAKKTKWNFITDDDYFPDVDIVISYPSTLAYQYKELNKIVILHELDNIDQNKIDEILMTIRKNKGVYGK</sequence>
<organism evidence="2 3">
    <name type="scientific">Escherichia coli O145:NM</name>
    <dbReference type="NCBI Taxonomy" id="991919"/>
    <lineage>
        <taxon>Bacteria</taxon>
        <taxon>Pseudomonadati</taxon>
        <taxon>Pseudomonadota</taxon>
        <taxon>Gammaproteobacteria</taxon>
        <taxon>Enterobacterales</taxon>
        <taxon>Enterobacteriaceae</taxon>
        <taxon>Escherichia</taxon>
    </lineage>
</organism>
<dbReference type="RefSeq" id="WP_001177241.1">
    <property type="nucleotide sequence ID" value="NZ_CP031919.1"/>
</dbReference>
<reference evidence="2 3" key="1">
    <citation type="submission" date="2018-08" db="EMBL/GenBank/DDBJ databases">
        <title>Food and Water Consortium WGS.</title>
        <authorList>
            <person name="Tyson S."/>
            <person name="Peterson C.-L."/>
            <person name="Olson A."/>
            <person name="Tyler S."/>
            <person name="Cabral J."/>
            <person name="Lynch T."/>
            <person name="Knox N."/>
            <person name="Van Domselaar G."/>
            <person name="Graham M."/>
        </authorList>
    </citation>
    <scope>NUCLEOTIDE SEQUENCE [LARGE SCALE GENOMIC DNA]</scope>
    <source>
        <strain evidence="2 3">FWSEC0002</strain>
    </source>
</reference>
<keyword evidence="1" id="KW-1133">Transmembrane helix</keyword>
<feature type="transmembrane region" description="Helical" evidence="1">
    <location>
        <begin position="55"/>
        <end position="78"/>
    </location>
</feature>